<dbReference type="InterPro" id="IPR012173">
    <property type="entry name" value="Mpp10"/>
</dbReference>
<feature type="compositionally biased region" description="Acidic residues" evidence="7">
    <location>
        <begin position="356"/>
        <end position="422"/>
    </location>
</feature>
<dbReference type="OrthoDB" id="445326at2759"/>
<accession>A0A0D2WV13</accession>
<feature type="compositionally biased region" description="Basic and acidic residues" evidence="7">
    <location>
        <begin position="844"/>
        <end position="855"/>
    </location>
</feature>
<dbReference type="PhylomeDB" id="A0A0D2WV13"/>
<evidence type="ECO:0000256" key="1">
    <source>
        <dbReference type="ARBA" id="ARBA00004604"/>
    </source>
</evidence>
<comment type="subcellular location">
    <subcellularLocation>
        <location evidence="1">Nucleus</location>
        <location evidence="1">Nucleolus</location>
    </subcellularLocation>
</comment>
<evidence type="ECO:0000256" key="7">
    <source>
        <dbReference type="SAM" id="MobiDB-lite"/>
    </source>
</evidence>
<evidence type="ECO:0000256" key="6">
    <source>
        <dbReference type="ARBA" id="ARBA00029455"/>
    </source>
</evidence>
<evidence type="ECO:0000256" key="5">
    <source>
        <dbReference type="ARBA" id="ARBA00023274"/>
    </source>
</evidence>
<dbReference type="GO" id="GO:0034457">
    <property type="term" value="C:Mpp10 complex"/>
    <property type="evidence" value="ECO:0007669"/>
    <property type="project" value="InterPro"/>
</dbReference>
<keyword evidence="4" id="KW-0539">Nucleus</keyword>
<evidence type="ECO:0000256" key="3">
    <source>
        <dbReference type="ARBA" id="ARBA00022552"/>
    </source>
</evidence>
<feature type="compositionally biased region" description="Low complexity" evidence="7">
    <location>
        <begin position="946"/>
        <end position="958"/>
    </location>
</feature>
<dbReference type="PANTHER" id="PTHR17039">
    <property type="entry name" value="U3 SMALL NUCLEOLAR RIBONUCLEOPROTEIN PROTEIN MPP10"/>
    <property type="match status" value="1"/>
</dbReference>
<dbReference type="PANTHER" id="PTHR17039:SF0">
    <property type="entry name" value="U3 SMALL NUCLEOLAR RIBONUCLEOPROTEIN PROTEIN MPP10"/>
    <property type="match status" value="1"/>
</dbReference>
<protein>
    <submittedName>
        <fullName evidence="8">M-phase phosphoprotein 10</fullName>
    </submittedName>
</protein>
<feature type="compositionally biased region" description="Basic residues" evidence="7">
    <location>
        <begin position="829"/>
        <end position="843"/>
    </location>
</feature>
<feature type="region of interest" description="Disordered" evidence="7">
    <location>
        <begin position="184"/>
        <end position="207"/>
    </location>
</feature>
<feature type="compositionally biased region" description="Polar residues" evidence="7">
    <location>
        <begin position="301"/>
        <end position="313"/>
    </location>
</feature>
<dbReference type="eggNOG" id="KOG2600">
    <property type="taxonomic scope" value="Eukaryota"/>
</dbReference>
<keyword evidence="3" id="KW-0698">rRNA processing</keyword>
<comment type="similarity">
    <text evidence="6">Belongs to the MPP10 family.</text>
</comment>
<feature type="region of interest" description="Disordered" evidence="7">
    <location>
        <begin position="808"/>
        <end position="918"/>
    </location>
</feature>
<proteinExistence type="inferred from homology"/>
<dbReference type="AlphaFoldDB" id="A0A0D2WV13"/>
<feature type="compositionally biased region" description="Basic and acidic residues" evidence="7">
    <location>
        <begin position="280"/>
        <end position="300"/>
    </location>
</feature>
<gene>
    <name evidence="8" type="ORF">CAOG_006322</name>
</gene>
<evidence type="ECO:0000256" key="4">
    <source>
        <dbReference type="ARBA" id="ARBA00023242"/>
    </source>
</evidence>
<dbReference type="InParanoid" id="A0A0D2WV13"/>
<dbReference type="GO" id="GO:0032040">
    <property type="term" value="C:small-subunit processome"/>
    <property type="evidence" value="ECO:0007669"/>
    <property type="project" value="TreeGrafter"/>
</dbReference>
<evidence type="ECO:0000313" key="9">
    <source>
        <dbReference type="Proteomes" id="UP000008743"/>
    </source>
</evidence>
<dbReference type="GO" id="GO:0006364">
    <property type="term" value="P:rRNA processing"/>
    <property type="evidence" value="ECO:0007669"/>
    <property type="project" value="UniProtKB-KW"/>
</dbReference>
<evidence type="ECO:0000256" key="2">
    <source>
        <dbReference type="ARBA" id="ARBA00022517"/>
    </source>
</evidence>
<feature type="compositionally biased region" description="Basic and acidic residues" evidence="7">
    <location>
        <begin position="675"/>
        <end position="688"/>
    </location>
</feature>
<feature type="compositionally biased region" description="Acidic residues" evidence="7">
    <location>
        <begin position="461"/>
        <end position="472"/>
    </location>
</feature>
<feature type="compositionally biased region" description="Acidic residues" evidence="7">
    <location>
        <begin position="221"/>
        <end position="279"/>
    </location>
</feature>
<feature type="region of interest" description="Disordered" evidence="7">
    <location>
        <begin position="935"/>
        <end position="958"/>
    </location>
</feature>
<reference evidence="9" key="1">
    <citation type="submission" date="2011-02" db="EMBL/GenBank/DDBJ databases">
        <title>The Genome Sequence of Capsaspora owczarzaki ATCC 30864.</title>
        <authorList>
            <person name="Russ C."/>
            <person name="Cuomo C."/>
            <person name="Burger G."/>
            <person name="Gray M.W."/>
            <person name="Holland P.W.H."/>
            <person name="King N."/>
            <person name="Lang F.B.F."/>
            <person name="Roger A.J."/>
            <person name="Ruiz-Trillo I."/>
            <person name="Young S.K."/>
            <person name="Zeng Q."/>
            <person name="Gargeya S."/>
            <person name="Alvarado L."/>
            <person name="Berlin A."/>
            <person name="Chapman S.B."/>
            <person name="Chen Z."/>
            <person name="Freedman E."/>
            <person name="Gellesch M."/>
            <person name="Goldberg J."/>
            <person name="Griggs A."/>
            <person name="Gujja S."/>
            <person name="Heilman E."/>
            <person name="Heiman D."/>
            <person name="Howarth C."/>
            <person name="Mehta T."/>
            <person name="Neiman D."/>
            <person name="Pearson M."/>
            <person name="Roberts A."/>
            <person name="Saif S."/>
            <person name="Shea T."/>
            <person name="Shenoy N."/>
            <person name="Sisk P."/>
            <person name="Stolte C."/>
            <person name="Sykes S."/>
            <person name="White J."/>
            <person name="Yandava C."/>
            <person name="Haas B."/>
            <person name="Nusbaum C."/>
            <person name="Birren B."/>
        </authorList>
    </citation>
    <scope>NUCLEOTIDE SEQUENCE</scope>
    <source>
        <strain evidence="9">ATCC 30864</strain>
    </source>
</reference>
<feature type="region of interest" description="Disordered" evidence="7">
    <location>
        <begin position="675"/>
        <end position="699"/>
    </location>
</feature>
<dbReference type="STRING" id="595528.A0A0D2WV13"/>
<dbReference type="Proteomes" id="UP000008743">
    <property type="component" value="Unassembled WGS sequence"/>
</dbReference>
<dbReference type="Pfam" id="PF04006">
    <property type="entry name" value="Mpp10"/>
    <property type="match status" value="1"/>
</dbReference>
<sequence length="958" mass="103618">MAGGRRGRAKAASNAPDTRLAQTSAAAEHFPPAFVANQGGRGSKRALEDVETQAAWLADRPEVFLSSIVAAASAAANNAGAADPLSTANGSSSQAQLVTALRASIAGAAKNLFDYARAMETGAIGKPLHPSLKKIPINELVVDGFETEQIWEELQLRSGPVTAVLDRSVDTLLSNQATIPILRQQQEQERASQRALQEAPISSGKRAKNALGDALASGLEFADESDDDADMDLEDMDLDGGEDDDDENNYDDDEDDALSDEMDNLDMDGDDDDDDDSERDELPDSHEDDMSGRAPTKERQSSILSNNKSQKPSRSSKRGSAVDDDFFKLSEMTKFLEAAEDTSRSKRRASRHADDDMGENVEDADEDAEDGEDDDEDDEEIDLFVDPDELDEDDDDDDDAGDRAEDDDSDADNDDDDDDDDAHEGMTLSQAADAARRRARGLKPLPVNGGKGKGKKGAAAADDDDLDLEDSDLLQQLRARVKGSKTRTAKRSAAELTYADFFADPNASRKSRPGAEDGDDDDDDNEAEEEDQAEDDEDDEQNFGSDDDSSPRMRANKRQRDSDEEANDEDDEDGMDFEADDDIDRSAEALSRISPFEKKSMALQRQIAELESANVGSKPWQMGGEANAKARPVNSLLEEDVLFERTSRPAPEITQETTQTLEDLIRARIRDSAFDDVAPRRPLPDKDSSLANKSRQALNDEKSQVGLGELYAKEFQDQQAKAQAAANGPSAIDVLTGATDEKKIKQHEEIDALYAKLCQSLDALSNFHYTPKLAKEEVEIVSNVPAVSMEEIIPTTVATTTLLAPEELFASRSRGQEKGESELTDTDRKRGRRSKKNMQHHKRVDAEAKQQEAERAAVAQGKSATSAQSKDQVLEGVLRSAQQGNATVRVVGKAGAQADGKKQSKALKAATTVGKKDSALTSSTAFFSRLQDQVQGGATAGGKPKGGAAAPKATSFKL</sequence>
<feature type="compositionally biased region" description="Basic and acidic residues" evidence="7">
    <location>
        <begin position="814"/>
        <end position="828"/>
    </location>
</feature>
<dbReference type="EMBL" id="KE346370">
    <property type="protein sequence ID" value="KJE95933.1"/>
    <property type="molecule type" value="Genomic_DNA"/>
</dbReference>
<organism evidence="8 9">
    <name type="scientific">Capsaspora owczarzaki (strain ATCC 30864)</name>
    <dbReference type="NCBI Taxonomy" id="595528"/>
    <lineage>
        <taxon>Eukaryota</taxon>
        <taxon>Filasterea</taxon>
        <taxon>Capsaspora</taxon>
    </lineage>
</organism>
<keyword evidence="5" id="KW-0687">Ribonucleoprotein</keyword>
<evidence type="ECO:0000313" key="8">
    <source>
        <dbReference type="EMBL" id="KJE95933.1"/>
    </source>
</evidence>
<feature type="compositionally biased region" description="Acidic residues" evidence="7">
    <location>
        <begin position="516"/>
        <end position="548"/>
    </location>
</feature>
<feature type="compositionally biased region" description="Polar residues" evidence="7">
    <location>
        <begin position="862"/>
        <end position="871"/>
    </location>
</feature>
<keyword evidence="9" id="KW-1185">Reference proteome</keyword>
<name>A0A0D2WV13_CAPO3</name>
<dbReference type="GO" id="GO:0005732">
    <property type="term" value="C:sno(s)RNA-containing ribonucleoprotein complex"/>
    <property type="evidence" value="ECO:0007669"/>
    <property type="project" value="InterPro"/>
</dbReference>
<feature type="compositionally biased region" description="Basic residues" evidence="7">
    <location>
        <begin position="479"/>
        <end position="490"/>
    </location>
</feature>
<feature type="region of interest" description="Disordered" evidence="7">
    <location>
        <begin position="221"/>
        <end position="604"/>
    </location>
</feature>
<dbReference type="RefSeq" id="XP_004345071.2">
    <property type="nucleotide sequence ID" value="XM_004345021.2"/>
</dbReference>
<feature type="compositionally biased region" description="Acidic residues" evidence="7">
    <location>
        <begin position="562"/>
        <end position="583"/>
    </location>
</feature>
<feature type="region of interest" description="Disordered" evidence="7">
    <location>
        <begin position="1"/>
        <end position="29"/>
    </location>
</feature>
<keyword evidence="2" id="KW-0690">Ribosome biogenesis</keyword>